<sequence>MSVLITFDDSLENAETATKEHSINSGSDYNVSIPTEQGMSTLPNIEESFSYSETKTRQGPIGNIGDELPEPSEQINSPVIASDDCLCYPESIIRQQTTGDFSGPNALRKAKLELGTFNYSDFFSSKF</sequence>
<comment type="caution">
    <text evidence="2">The sequence shown here is derived from an EMBL/GenBank/DDBJ whole genome shotgun (WGS) entry which is preliminary data.</text>
</comment>
<evidence type="ECO:0000313" key="2">
    <source>
        <dbReference type="EMBL" id="KAH3701957.1"/>
    </source>
</evidence>
<reference evidence="2" key="2">
    <citation type="submission" date="2020-11" db="EMBL/GenBank/DDBJ databases">
        <authorList>
            <person name="McCartney M.A."/>
            <person name="Auch B."/>
            <person name="Kono T."/>
            <person name="Mallez S."/>
            <person name="Becker A."/>
            <person name="Gohl D.M."/>
            <person name="Silverstein K.A.T."/>
            <person name="Koren S."/>
            <person name="Bechman K.B."/>
            <person name="Herman A."/>
            <person name="Abrahante J.E."/>
            <person name="Garbe J."/>
        </authorList>
    </citation>
    <scope>NUCLEOTIDE SEQUENCE</scope>
    <source>
        <strain evidence="2">Duluth1</strain>
        <tissue evidence="2">Whole animal</tissue>
    </source>
</reference>
<reference evidence="2" key="1">
    <citation type="journal article" date="2019" name="bioRxiv">
        <title>The Genome of the Zebra Mussel, Dreissena polymorpha: A Resource for Invasive Species Research.</title>
        <authorList>
            <person name="McCartney M.A."/>
            <person name="Auch B."/>
            <person name="Kono T."/>
            <person name="Mallez S."/>
            <person name="Zhang Y."/>
            <person name="Obille A."/>
            <person name="Becker A."/>
            <person name="Abrahante J.E."/>
            <person name="Garbe J."/>
            <person name="Badalamenti J.P."/>
            <person name="Herman A."/>
            <person name="Mangelson H."/>
            <person name="Liachko I."/>
            <person name="Sullivan S."/>
            <person name="Sone E.D."/>
            <person name="Koren S."/>
            <person name="Silverstein K.A.T."/>
            <person name="Beckman K.B."/>
            <person name="Gohl D.M."/>
        </authorList>
    </citation>
    <scope>NUCLEOTIDE SEQUENCE</scope>
    <source>
        <strain evidence="2">Duluth1</strain>
        <tissue evidence="2">Whole animal</tissue>
    </source>
</reference>
<proteinExistence type="predicted"/>
<protein>
    <submittedName>
        <fullName evidence="2">Uncharacterized protein</fullName>
    </submittedName>
</protein>
<evidence type="ECO:0000313" key="3">
    <source>
        <dbReference type="Proteomes" id="UP000828390"/>
    </source>
</evidence>
<accession>A0A9D4BQX9</accession>
<dbReference type="Proteomes" id="UP000828390">
    <property type="component" value="Unassembled WGS sequence"/>
</dbReference>
<dbReference type="EMBL" id="JAIWYP010000015">
    <property type="protein sequence ID" value="KAH3701957.1"/>
    <property type="molecule type" value="Genomic_DNA"/>
</dbReference>
<gene>
    <name evidence="2" type="ORF">DPMN_076955</name>
</gene>
<keyword evidence="3" id="KW-1185">Reference proteome</keyword>
<feature type="compositionally biased region" description="Polar residues" evidence="1">
    <location>
        <begin position="23"/>
        <end position="53"/>
    </location>
</feature>
<evidence type="ECO:0000256" key="1">
    <source>
        <dbReference type="SAM" id="MobiDB-lite"/>
    </source>
</evidence>
<organism evidence="2 3">
    <name type="scientific">Dreissena polymorpha</name>
    <name type="common">Zebra mussel</name>
    <name type="synonym">Mytilus polymorpha</name>
    <dbReference type="NCBI Taxonomy" id="45954"/>
    <lineage>
        <taxon>Eukaryota</taxon>
        <taxon>Metazoa</taxon>
        <taxon>Spiralia</taxon>
        <taxon>Lophotrochozoa</taxon>
        <taxon>Mollusca</taxon>
        <taxon>Bivalvia</taxon>
        <taxon>Autobranchia</taxon>
        <taxon>Heteroconchia</taxon>
        <taxon>Euheterodonta</taxon>
        <taxon>Imparidentia</taxon>
        <taxon>Neoheterodontei</taxon>
        <taxon>Myida</taxon>
        <taxon>Dreissenoidea</taxon>
        <taxon>Dreissenidae</taxon>
        <taxon>Dreissena</taxon>
    </lineage>
</organism>
<feature type="region of interest" description="Disordered" evidence="1">
    <location>
        <begin position="14"/>
        <end position="76"/>
    </location>
</feature>
<name>A0A9D4BQX9_DREPO</name>
<dbReference type="AlphaFoldDB" id="A0A9D4BQX9"/>